<evidence type="ECO:0000256" key="6">
    <source>
        <dbReference type="ARBA" id="ARBA00022729"/>
    </source>
</evidence>
<evidence type="ECO:0000256" key="5">
    <source>
        <dbReference type="ARBA" id="ARBA00022692"/>
    </source>
</evidence>
<dbReference type="InterPro" id="IPR051173">
    <property type="entry name" value="Ca_channel_alpha-2/delta"/>
</dbReference>
<feature type="non-terminal residue" evidence="15">
    <location>
        <position position="1"/>
    </location>
</feature>
<feature type="domain" description="VWFA" evidence="14">
    <location>
        <begin position="198"/>
        <end position="387"/>
    </location>
</feature>
<comment type="subcellular location">
    <subcellularLocation>
        <location evidence="1">Membrane</location>
        <topology evidence="1">Single-pass type I membrane protein</topology>
    </subcellularLocation>
</comment>
<evidence type="ECO:0000256" key="11">
    <source>
        <dbReference type="ARBA" id="ARBA00023136"/>
    </source>
</evidence>
<gene>
    <name evidence="15" type="ORF">QYM36_004746</name>
</gene>
<keyword evidence="11" id="KW-0472">Membrane</keyword>
<dbReference type="GO" id="GO:0005245">
    <property type="term" value="F:voltage-gated calcium channel activity"/>
    <property type="evidence" value="ECO:0007669"/>
    <property type="project" value="TreeGrafter"/>
</dbReference>
<dbReference type="EMBL" id="JAVRJZ010000007">
    <property type="protein sequence ID" value="KAK2720961.1"/>
    <property type="molecule type" value="Genomic_DNA"/>
</dbReference>
<comment type="caution">
    <text evidence="15">The sequence shown here is derived from an EMBL/GenBank/DDBJ whole genome shotgun (WGS) entry which is preliminary data.</text>
</comment>
<keyword evidence="3" id="KW-0109">Calcium transport</keyword>
<dbReference type="Gene3D" id="3.40.50.410">
    <property type="entry name" value="von Willebrand factor, type A domain"/>
    <property type="match status" value="1"/>
</dbReference>
<evidence type="ECO:0000259" key="14">
    <source>
        <dbReference type="PROSITE" id="PS50234"/>
    </source>
</evidence>
<evidence type="ECO:0000256" key="12">
    <source>
        <dbReference type="ARBA" id="ARBA00023180"/>
    </source>
</evidence>
<dbReference type="GO" id="GO:0005891">
    <property type="term" value="C:voltage-gated calcium channel complex"/>
    <property type="evidence" value="ECO:0007669"/>
    <property type="project" value="TreeGrafter"/>
</dbReference>
<keyword evidence="16" id="KW-1185">Reference proteome</keyword>
<dbReference type="PROSITE" id="PS50234">
    <property type="entry name" value="VWFA"/>
    <property type="match status" value="1"/>
</dbReference>
<keyword evidence="7" id="KW-0106">Calcium</keyword>
<evidence type="ECO:0000256" key="10">
    <source>
        <dbReference type="ARBA" id="ARBA00023065"/>
    </source>
</evidence>
<evidence type="ECO:0000313" key="15">
    <source>
        <dbReference type="EMBL" id="KAK2720961.1"/>
    </source>
</evidence>
<keyword evidence="9" id="KW-1133">Transmembrane helix</keyword>
<keyword evidence="2" id="KW-0813">Transport</keyword>
<proteinExistence type="predicted"/>
<accession>A0AA88IB44</accession>
<keyword evidence="4" id="KW-0107">Calcium channel</keyword>
<dbReference type="Proteomes" id="UP001187531">
    <property type="component" value="Unassembled WGS sequence"/>
</dbReference>
<keyword evidence="10" id="KW-0406">Ion transport</keyword>
<keyword evidence="13" id="KW-0407">Ion channel</keyword>
<keyword evidence="8" id="KW-0851">Voltage-gated channel</keyword>
<evidence type="ECO:0000256" key="7">
    <source>
        <dbReference type="ARBA" id="ARBA00022837"/>
    </source>
</evidence>
<evidence type="ECO:0000256" key="8">
    <source>
        <dbReference type="ARBA" id="ARBA00022882"/>
    </source>
</evidence>
<dbReference type="InterPro" id="IPR002035">
    <property type="entry name" value="VWF_A"/>
</dbReference>
<evidence type="ECO:0000256" key="1">
    <source>
        <dbReference type="ARBA" id="ARBA00004479"/>
    </source>
</evidence>
<name>A0AA88IB44_ARTSF</name>
<sequence length="391" mass="44516">AYTKENMQDQAKLHAFDGAYVADTAMRELGDMFGRRKEAVQALAKHAEQVAATYSHKYELEHEDLRYVNVKHIGRHKKELEMESNMHPVTKITNISLEYSEKFKRPVNFSLSGVHIPLDVYEGYTEVLNALNWTEKLDSVFKRNHRQDPSIYWQYFASSHGLLRIHPAFRWTTAAHVPDLYDARKRLWFAQTLSSPKDIIILLDVSGSIHGPSFEIMKITVKTILGTLGENDFFNVAQFTMNATWLVPCFSSLVQATSANKQIFHEAIDLLTPGDKEHYGNALKFAYESFISYRRKNYLYDGAGCNRAIFLLSDGGTQHPTEIMKKYSEDPRTSDIRVFTIAVGPHPIPTVNLRQIACLGKGHFSAIMTIGAIRGKAQVLIQLLKAFHNYN</sequence>
<keyword evidence="6" id="KW-0732">Signal</keyword>
<evidence type="ECO:0000256" key="9">
    <source>
        <dbReference type="ARBA" id="ARBA00022989"/>
    </source>
</evidence>
<dbReference type="SMART" id="SM00327">
    <property type="entry name" value="VWA"/>
    <property type="match status" value="1"/>
</dbReference>
<evidence type="ECO:0000256" key="13">
    <source>
        <dbReference type="ARBA" id="ARBA00023303"/>
    </source>
</evidence>
<dbReference type="InterPro" id="IPR013608">
    <property type="entry name" value="VWA_N"/>
</dbReference>
<dbReference type="AlphaFoldDB" id="A0AA88IB44"/>
<evidence type="ECO:0000256" key="3">
    <source>
        <dbReference type="ARBA" id="ARBA00022568"/>
    </source>
</evidence>
<dbReference type="InterPro" id="IPR036465">
    <property type="entry name" value="vWFA_dom_sf"/>
</dbReference>
<evidence type="ECO:0000313" key="16">
    <source>
        <dbReference type="Proteomes" id="UP001187531"/>
    </source>
</evidence>
<dbReference type="SUPFAM" id="SSF53300">
    <property type="entry name" value="vWA-like"/>
    <property type="match status" value="1"/>
</dbReference>
<organism evidence="15 16">
    <name type="scientific">Artemia franciscana</name>
    <name type="common">Brine shrimp</name>
    <name type="synonym">Artemia sanfranciscana</name>
    <dbReference type="NCBI Taxonomy" id="6661"/>
    <lineage>
        <taxon>Eukaryota</taxon>
        <taxon>Metazoa</taxon>
        <taxon>Ecdysozoa</taxon>
        <taxon>Arthropoda</taxon>
        <taxon>Crustacea</taxon>
        <taxon>Branchiopoda</taxon>
        <taxon>Anostraca</taxon>
        <taxon>Artemiidae</taxon>
        <taxon>Artemia</taxon>
    </lineage>
</organism>
<dbReference type="PANTHER" id="PTHR10166:SF37">
    <property type="entry name" value="STOLID, ISOFORM H"/>
    <property type="match status" value="1"/>
</dbReference>
<dbReference type="Pfam" id="PF08399">
    <property type="entry name" value="VWA_N"/>
    <property type="match status" value="1"/>
</dbReference>
<reference evidence="15" key="1">
    <citation type="submission" date="2023-07" db="EMBL/GenBank/DDBJ databases">
        <title>Chromosome-level genome assembly of Artemia franciscana.</title>
        <authorList>
            <person name="Jo E."/>
        </authorList>
    </citation>
    <scope>NUCLEOTIDE SEQUENCE</scope>
    <source>
        <tissue evidence="15">Whole body</tissue>
    </source>
</reference>
<keyword evidence="12" id="KW-0325">Glycoprotein</keyword>
<evidence type="ECO:0000256" key="2">
    <source>
        <dbReference type="ARBA" id="ARBA00022448"/>
    </source>
</evidence>
<evidence type="ECO:0000256" key="4">
    <source>
        <dbReference type="ARBA" id="ARBA00022673"/>
    </source>
</evidence>
<dbReference type="PANTHER" id="PTHR10166">
    <property type="entry name" value="VOLTAGE-DEPENDENT CALCIUM CHANNEL SUBUNIT ALPHA-2/DELTA-RELATED"/>
    <property type="match status" value="1"/>
</dbReference>
<protein>
    <recommendedName>
        <fullName evidence="14">VWFA domain-containing protein</fullName>
    </recommendedName>
</protein>
<keyword evidence="5" id="KW-0812">Transmembrane</keyword>
<dbReference type="Pfam" id="PF00092">
    <property type="entry name" value="VWA"/>
    <property type="match status" value="1"/>
</dbReference>